<evidence type="ECO:0000259" key="6">
    <source>
        <dbReference type="PROSITE" id="PS50089"/>
    </source>
</evidence>
<dbReference type="PROSITE" id="PS50089">
    <property type="entry name" value="ZF_RING_2"/>
    <property type="match status" value="1"/>
</dbReference>
<dbReference type="GO" id="GO:0043161">
    <property type="term" value="P:proteasome-mediated ubiquitin-dependent protein catabolic process"/>
    <property type="evidence" value="ECO:0007669"/>
    <property type="project" value="TreeGrafter"/>
</dbReference>
<dbReference type="OrthoDB" id="8062037at2759"/>
<dbReference type="GO" id="GO:0061630">
    <property type="term" value="F:ubiquitin protein ligase activity"/>
    <property type="evidence" value="ECO:0007669"/>
    <property type="project" value="TreeGrafter"/>
</dbReference>
<keyword evidence="2 4" id="KW-0863">Zinc-finger</keyword>
<evidence type="ECO:0000313" key="8">
    <source>
        <dbReference type="Proteomes" id="UP000019487"/>
    </source>
</evidence>
<dbReference type="SUPFAM" id="SSF57850">
    <property type="entry name" value="RING/U-box"/>
    <property type="match status" value="1"/>
</dbReference>
<evidence type="ECO:0000256" key="4">
    <source>
        <dbReference type="PROSITE-ProRule" id="PRU00175"/>
    </source>
</evidence>
<keyword evidence="1" id="KW-0479">Metal-binding</keyword>
<dbReference type="GO" id="GO:0016567">
    <property type="term" value="P:protein ubiquitination"/>
    <property type="evidence" value="ECO:0007669"/>
    <property type="project" value="UniProtKB-UniPathway"/>
</dbReference>
<dbReference type="InterPro" id="IPR011016">
    <property type="entry name" value="Znf_RING-CH"/>
</dbReference>
<dbReference type="Proteomes" id="UP000019487">
    <property type="component" value="Unassembled WGS sequence"/>
</dbReference>
<dbReference type="HOGENOM" id="CLU_831524_0_0_1"/>
<reference evidence="7 8" key="1">
    <citation type="journal article" date="2014" name="Genome Announc.">
        <title>Draft genome sequence of Sclerotinia borealis, a psychrophilic plant pathogenic fungus.</title>
        <authorList>
            <person name="Mardanov A.V."/>
            <person name="Beletsky A.V."/>
            <person name="Kadnikov V.V."/>
            <person name="Ignatov A.N."/>
            <person name="Ravin N.V."/>
        </authorList>
    </citation>
    <scope>NUCLEOTIDE SEQUENCE [LARGE SCALE GENOMIC DNA]</scope>
    <source>
        <strain evidence="8">F-4157</strain>
    </source>
</reference>
<dbReference type="Pfam" id="PF13639">
    <property type="entry name" value="zf-RING_2"/>
    <property type="match status" value="1"/>
</dbReference>
<evidence type="ECO:0000256" key="1">
    <source>
        <dbReference type="ARBA" id="ARBA00022723"/>
    </source>
</evidence>
<dbReference type="SMART" id="SM00744">
    <property type="entry name" value="RINGv"/>
    <property type="match status" value="1"/>
</dbReference>
<protein>
    <recommendedName>
        <fullName evidence="6">RING-type domain-containing protein</fullName>
    </recommendedName>
</protein>
<feature type="domain" description="RING-type" evidence="6">
    <location>
        <begin position="45"/>
        <end position="89"/>
    </location>
</feature>
<dbReference type="InterPro" id="IPR050731">
    <property type="entry name" value="HRD1_E3_ubiq-ligases"/>
</dbReference>
<comment type="caution">
    <text evidence="7">The sequence shown here is derived from an EMBL/GenBank/DDBJ whole genome shotgun (WGS) entry which is preliminary data.</text>
</comment>
<dbReference type="InterPro" id="IPR001841">
    <property type="entry name" value="Znf_RING"/>
</dbReference>
<feature type="compositionally biased region" description="Acidic residues" evidence="5">
    <location>
        <begin position="166"/>
        <end position="186"/>
    </location>
</feature>
<keyword evidence="8" id="KW-1185">Reference proteome</keyword>
<dbReference type="Gene3D" id="3.30.40.10">
    <property type="entry name" value="Zinc/RING finger domain, C3HC4 (zinc finger)"/>
    <property type="match status" value="1"/>
</dbReference>
<dbReference type="InterPro" id="IPR013083">
    <property type="entry name" value="Znf_RING/FYVE/PHD"/>
</dbReference>
<organism evidence="7 8">
    <name type="scientific">Sclerotinia borealis (strain F-4128)</name>
    <dbReference type="NCBI Taxonomy" id="1432307"/>
    <lineage>
        <taxon>Eukaryota</taxon>
        <taxon>Fungi</taxon>
        <taxon>Dikarya</taxon>
        <taxon>Ascomycota</taxon>
        <taxon>Pezizomycotina</taxon>
        <taxon>Leotiomycetes</taxon>
        <taxon>Helotiales</taxon>
        <taxon>Sclerotiniaceae</taxon>
        <taxon>Sclerotinia</taxon>
    </lineage>
</organism>
<gene>
    <name evidence="7" type="ORF">SBOR_8599</name>
</gene>
<dbReference type="SMART" id="SM00184">
    <property type="entry name" value="RING"/>
    <property type="match status" value="1"/>
</dbReference>
<dbReference type="AlphaFoldDB" id="W9C5M1"/>
<dbReference type="PANTHER" id="PTHR22763:SF183">
    <property type="entry name" value="RING-TYPE DOMAIN-CONTAINING PROTEIN"/>
    <property type="match status" value="1"/>
</dbReference>
<evidence type="ECO:0000256" key="3">
    <source>
        <dbReference type="ARBA" id="ARBA00022833"/>
    </source>
</evidence>
<evidence type="ECO:0000313" key="7">
    <source>
        <dbReference type="EMBL" id="ESZ91028.1"/>
    </source>
</evidence>
<dbReference type="GO" id="GO:0008270">
    <property type="term" value="F:zinc ion binding"/>
    <property type="evidence" value="ECO:0007669"/>
    <property type="project" value="UniProtKB-KW"/>
</dbReference>
<feature type="region of interest" description="Disordered" evidence="5">
    <location>
        <begin position="161"/>
        <end position="212"/>
    </location>
</feature>
<proteinExistence type="predicted"/>
<dbReference type="PANTHER" id="PTHR22763">
    <property type="entry name" value="RING ZINC FINGER PROTEIN"/>
    <property type="match status" value="1"/>
</dbReference>
<dbReference type="UniPathway" id="UPA00143"/>
<accession>W9C5M1</accession>
<dbReference type="GO" id="GO:0012505">
    <property type="term" value="C:endomembrane system"/>
    <property type="evidence" value="ECO:0007669"/>
    <property type="project" value="TreeGrafter"/>
</dbReference>
<sequence>MSPRSLKVEFGKCRLNSTAPTTQNRMPPQLTPVSVSSLAADERICPICREEFGVGTSGETVKTQCNHIFDRNCIQQWFSVGNSTCPICRQDLRQVEEGGDYLDRIQMPDDLRDQIRAIDEAYERQSHELRERSNLRFRETLEEYRRNALLGHIRALELQQARAEEVGGDSDNDESGDDAGEWEEYEPNPPSSPVNYPSHRQPAPPRSRNREQRVVTLPDAIYRAEFNYRRALAELEDIDRRIALQRQRYTDSIDQHHQSERRILNTFTEFATAAQSNDRNAIDSALATQESVTPFLNHAYAVSQQEVLRLEGLMRDRSGLWDGFTRAREVFAVERQRFMDGVRERVRERERRR</sequence>
<dbReference type="EMBL" id="AYSA01000551">
    <property type="protein sequence ID" value="ESZ91028.1"/>
    <property type="molecule type" value="Genomic_DNA"/>
</dbReference>
<dbReference type="STRING" id="1432307.W9C5M1"/>
<name>W9C5M1_SCLBF</name>
<keyword evidence="3" id="KW-0862">Zinc</keyword>
<evidence type="ECO:0000256" key="2">
    <source>
        <dbReference type="ARBA" id="ARBA00022771"/>
    </source>
</evidence>
<dbReference type="CDD" id="cd16448">
    <property type="entry name" value="RING-H2"/>
    <property type="match status" value="1"/>
</dbReference>
<evidence type="ECO:0000256" key="5">
    <source>
        <dbReference type="SAM" id="MobiDB-lite"/>
    </source>
</evidence>